<keyword evidence="2 8" id="KW-0859">Xylose metabolism</keyword>
<gene>
    <name evidence="8 9 12" type="primary">xylB</name>
    <name evidence="12" type="ORF">ACFO4O_15440</name>
</gene>
<evidence type="ECO:0000256" key="7">
    <source>
        <dbReference type="ARBA" id="ARBA00023277"/>
    </source>
</evidence>
<evidence type="ECO:0000259" key="11">
    <source>
        <dbReference type="Pfam" id="PF02782"/>
    </source>
</evidence>
<dbReference type="Proteomes" id="UP001595897">
    <property type="component" value="Unassembled WGS sequence"/>
</dbReference>
<feature type="domain" description="Carbohydrate kinase FGGY C-terminal" evidence="11">
    <location>
        <begin position="249"/>
        <end position="436"/>
    </location>
</feature>
<evidence type="ECO:0000256" key="9">
    <source>
        <dbReference type="RuleBase" id="RU364073"/>
    </source>
</evidence>
<evidence type="ECO:0000313" key="13">
    <source>
        <dbReference type="Proteomes" id="UP001595897"/>
    </source>
</evidence>
<dbReference type="SUPFAM" id="SSF53067">
    <property type="entry name" value="Actin-like ATPase domain"/>
    <property type="match status" value="2"/>
</dbReference>
<organism evidence="12 13">
    <name type="scientific">Glaciecola siphonariae</name>
    <dbReference type="NCBI Taxonomy" id="521012"/>
    <lineage>
        <taxon>Bacteria</taxon>
        <taxon>Pseudomonadati</taxon>
        <taxon>Pseudomonadota</taxon>
        <taxon>Gammaproteobacteria</taxon>
        <taxon>Alteromonadales</taxon>
        <taxon>Alteromonadaceae</taxon>
        <taxon>Glaciecola</taxon>
    </lineage>
</organism>
<evidence type="ECO:0000256" key="6">
    <source>
        <dbReference type="ARBA" id="ARBA00022840"/>
    </source>
</evidence>
<dbReference type="InterPro" id="IPR006000">
    <property type="entry name" value="Xylulokinase"/>
</dbReference>
<feature type="binding site" evidence="8">
    <location>
        <begin position="77"/>
        <end position="78"/>
    </location>
    <ligand>
        <name>substrate</name>
    </ligand>
</feature>
<keyword evidence="5 8" id="KW-0418">Kinase</keyword>
<evidence type="ECO:0000259" key="10">
    <source>
        <dbReference type="Pfam" id="PF00370"/>
    </source>
</evidence>
<feature type="site" description="Important for activity" evidence="8">
    <location>
        <position position="6"/>
    </location>
</feature>
<dbReference type="RefSeq" id="WP_382410136.1">
    <property type="nucleotide sequence ID" value="NZ_JBHSGU010000017.1"/>
</dbReference>
<dbReference type="EMBL" id="JBHSGU010000017">
    <property type="protein sequence ID" value="MFC4701550.1"/>
    <property type="molecule type" value="Genomic_DNA"/>
</dbReference>
<name>A0ABV9LZ10_9ALTE</name>
<keyword evidence="6 8" id="KW-0067">ATP-binding</keyword>
<evidence type="ECO:0000256" key="8">
    <source>
        <dbReference type="HAMAP-Rule" id="MF_02220"/>
    </source>
</evidence>
<dbReference type="InterPro" id="IPR043129">
    <property type="entry name" value="ATPase_NBD"/>
</dbReference>
<dbReference type="GO" id="GO:0004856">
    <property type="term" value="F:D-xylulokinase activity"/>
    <property type="evidence" value="ECO:0007669"/>
    <property type="project" value="UniProtKB-EC"/>
</dbReference>
<comment type="caution">
    <text evidence="12">The sequence shown here is derived from an EMBL/GenBank/DDBJ whole genome shotgun (WGS) entry which is preliminary data.</text>
</comment>
<feature type="active site" description="Proton acceptor" evidence="8">
    <location>
        <position position="233"/>
    </location>
</feature>
<comment type="catalytic activity">
    <reaction evidence="8 9">
        <text>D-xylulose + ATP = D-xylulose 5-phosphate + ADP + H(+)</text>
        <dbReference type="Rhea" id="RHEA:10964"/>
        <dbReference type="ChEBI" id="CHEBI:15378"/>
        <dbReference type="ChEBI" id="CHEBI:17140"/>
        <dbReference type="ChEBI" id="CHEBI:30616"/>
        <dbReference type="ChEBI" id="CHEBI:57737"/>
        <dbReference type="ChEBI" id="CHEBI:456216"/>
        <dbReference type="EC" id="2.7.1.17"/>
    </reaction>
</comment>
<feature type="domain" description="Carbohydrate kinase FGGY N-terminal" evidence="10">
    <location>
        <begin position="1"/>
        <end position="240"/>
    </location>
</feature>
<dbReference type="Pfam" id="PF00370">
    <property type="entry name" value="FGGY_N"/>
    <property type="match status" value="1"/>
</dbReference>
<dbReference type="InterPro" id="IPR018484">
    <property type="entry name" value="FGGY_N"/>
</dbReference>
<evidence type="ECO:0000256" key="4">
    <source>
        <dbReference type="ARBA" id="ARBA00022741"/>
    </source>
</evidence>
<dbReference type="PROSITE" id="PS00933">
    <property type="entry name" value="FGGY_KINASES_1"/>
    <property type="match status" value="1"/>
</dbReference>
<evidence type="ECO:0000256" key="3">
    <source>
        <dbReference type="ARBA" id="ARBA00022679"/>
    </source>
</evidence>
<keyword evidence="3 8" id="KW-0808">Transferase</keyword>
<reference evidence="13" key="1">
    <citation type="journal article" date="2019" name="Int. J. Syst. Evol. Microbiol.">
        <title>The Global Catalogue of Microorganisms (GCM) 10K type strain sequencing project: providing services to taxonomists for standard genome sequencing and annotation.</title>
        <authorList>
            <consortium name="The Broad Institute Genomics Platform"/>
            <consortium name="The Broad Institute Genome Sequencing Center for Infectious Disease"/>
            <person name="Wu L."/>
            <person name="Ma J."/>
        </authorList>
    </citation>
    <scope>NUCLEOTIDE SEQUENCE [LARGE SCALE GENOMIC DNA]</scope>
    <source>
        <strain evidence="13">KACC 12507</strain>
    </source>
</reference>
<dbReference type="Gene3D" id="3.30.420.40">
    <property type="match status" value="2"/>
</dbReference>
<dbReference type="PANTHER" id="PTHR43095:SF6">
    <property type="entry name" value="XYLULOSE KINASE"/>
    <property type="match status" value="1"/>
</dbReference>
<evidence type="ECO:0000256" key="1">
    <source>
        <dbReference type="ARBA" id="ARBA00009156"/>
    </source>
</evidence>
<evidence type="ECO:0000256" key="2">
    <source>
        <dbReference type="ARBA" id="ARBA00022629"/>
    </source>
</evidence>
<evidence type="ECO:0000256" key="5">
    <source>
        <dbReference type="ARBA" id="ARBA00022777"/>
    </source>
</evidence>
<keyword evidence="7 8" id="KW-0119">Carbohydrate metabolism</keyword>
<dbReference type="PANTHER" id="PTHR43095">
    <property type="entry name" value="SUGAR KINASE"/>
    <property type="match status" value="1"/>
</dbReference>
<protein>
    <recommendedName>
        <fullName evidence="8 9">Xylulose kinase</fullName>
        <shortName evidence="8 9">Xylulokinase</shortName>
        <ecNumber evidence="8 9">2.7.1.17</ecNumber>
    </recommendedName>
</protein>
<dbReference type="InterPro" id="IPR018483">
    <property type="entry name" value="Carb_kinase_FGGY_CS"/>
</dbReference>
<keyword evidence="13" id="KW-1185">Reference proteome</keyword>
<proteinExistence type="inferred from homology"/>
<dbReference type="InterPro" id="IPR000577">
    <property type="entry name" value="Carb_kinase_FGGY"/>
</dbReference>
<dbReference type="PIRSF" id="PIRSF000538">
    <property type="entry name" value="GlpK"/>
    <property type="match status" value="1"/>
</dbReference>
<dbReference type="HAMAP" id="MF_02220">
    <property type="entry name" value="XylB"/>
    <property type="match status" value="1"/>
</dbReference>
<dbReference type="InterPro" id="IPR050406">
    <property type="entry name" value="FGGY_Carb_Kinase"/>
</dbReference>
<dbReference type="Pfam" id="PF02782">
    <property type="entry name" value="FGGY_C"/>
    <property type="match status" value="1"/>
</dbReference>
<accession>A0ABV9LZ10</accession>
<dbReference type="EC" id="2.7.1.17" evidence="8 9"/>
<dbReference type="NCBIfam" id="TIGR01312">
    <property type="entry name" value="XylB"/>
    <property type="match status" value="1"/>
</dbReference>
<dbReference type="CDD" id="cd07808">
    <property type="entry name" value="ASKHA_NBD_FGGY_EcXK-like"/>
    <property type="match status" value="1"/>
</dbReference>
<comment type="function">
    <text evidence="8">Catalyzes the phosphorylation of D-xylulose to D-xylulose 5-phosphate.</text>
</comment>
<sequence>MYIGIDLGTSGIKLVLTNQDGQVIATQSADLTVSRPAPLHSEQAPQDWVAALHSAMNQLAQDHALNQVKAIGLSGQMHGAVLLDSNNDVVRPAILWNDGRSHQECIELEQAVPNSREITGNLMMPGFTAPKLLWVKKHEPENFAKVAKVLLPKDYLRFVLSGDFASDMSDSAGTLWLDVGKRAWSKPLLAACSLTESHMPNLFEGSEVTGHLHQDLAQRWGMDAVAIVAGGGDNAAGAVGVGLTQPGQAMLSLGTSGVYFVVSDEYTSNPESAVHSFCHALPNTWHLMSVLLSAASCVSWFAESIAKQHLPTLLAELGDDIVIDDNSPFFLPYLSGERTPHNNPYAAGNFFGLSHETDKKAMFFAVLEGVSLAFADGVEALHASGTQAKEIMLIGGGAKHVGWRQLLADVLNRPIKFCEAGEVGPGLGAARLAQLAVDKDTPFAHICRTPDTVAVYEPNAQRHAMFAKRQEKFRAIYQQLKPLFVADE</sequence>
<dbReference type="InterPro" id="IPR018485">
    <property type="entry name" value="FGGY_C"/>
</dbReference>
<comment type="similarity">
    <text evidence="1 8 9">Belongs to the FGGY kinase family.</text>
</comment>
<keyword evidence="4 8" id="KW-0547">Nucleotide-binding</keyword>
<evidence type="ECO:0000313" key="12">
    <source>
        <dbReference type="EMBL" id="MFC4701550.1"/>
    </source>
</evidence>